<evidence type="ECO:0000256" key="4">
    <source>
        <dbReference type="ARBA" id="ARBA00022692"/>
    </source>
</evidence>
<evidence type="ECO:0000256" key="1">
    <source>
        <dbReference type="ARBA" id="ARBA00004141"/>
    </source>
</evidence>
<proteinExistence type="predicted"/>
<comment type="subcellular location">
    <subcellularLocation>
        <location evidence="1">Membrane</location>
        <topology evidence="1">Multi-pass membrane protein</topology>
    </subcellularLocation>
</comment>
<reference evidence="9 10" key="1">
    <citation type="submission" date="2024-01" db="EMBL/GenBank/DDBJ databases">
        <title>The diversity of rhizobia nodulating Mimosa spp. in eleven states of Brazil covering several biomes is determined by host plant, location, and edaphic factors.</title>
        <authorList>
            <person name="Rouws L."/>
            <person name="Barauna A."/>
            <person name="Beukes C."/>
            <person name="De Faria S.M."/>
            <person name="Gross E."/>
            <person name="Dos Reis Junior F.B."/>
            <person name="Simon M."/>
            <person name="Maluk M."/>
            <person name="Odee D.W."/>
            <person name="Kenicer G."/>
            <person name="Young J.P.W."/>
            <person name="Reis V.M."/>
            <person name="Zilli J."/>
            <person name="James E.K."/>
        </authorList>
    </citation>
    <scope>NUCLEOTIDE SEQUENCE [LARGE SCALE GENOMIC DNA]</scope>
    <source>
        <strain evidence="9 10">JPY167</strain>
    </source>
</reference>
<dbReference type="EMBL" id="JAYMRV010000005">
    <property type="protein sequence ID" value="MEM5422958.1"/>
    <property type="molecule type" value="Genomic_DNA"/>
</dbReference>
<keyword evidence="5 7" id="KW-1133">Transmembrane helix</keyword>
<evidence type="ECO:0000256" key="2">
    <source>
        <dbReference type="ARBA" id="ARBA00022676"/>
    </source>
</evidence>
<dbReference type="Proteomes" id="UP001489897">
    <property type="component" value="Unassembled WGS sequence"/>
</dbReference>
<evidence type="ECO:0000259" key="8">
    <source>
        <dbReference type="Pfam" id="PF00535"/>
    </source>
</evidence>
<dbReference type="SUPFAM" id="SSF53448">
    <property type="entry name" value="Nucleotide-diphospho-sugar transferases"/>
    <property type="match status" value="1"/>
</dbReference>
<comment type="caution">
    <text evidence="9">The sequence shown here is derived from an EMBL/GenBank/DDBJ whole genome shotgun (WGS) entry which is preliminary data.</text>
</comment>
<evidence type="ECO:0000256" key="7">
    <source>
        <dbReference type="SAM" id="Phobius"/>
    </source>
</evidence>
<feature type="transmembrane region" description="Helical" evidence="7">
    <location>
        <begin position="236"/>
        <end position="259"/>
    </location>
</feature>
<sequence>MTNGNSKCPLLSIVVPAYNEAVSLPTTVAVLLEQARPQCEKLEIIVVNDGSKDETAQVLDQLAAKYQEVQPVHFSRNFGKEAALEAGLERAVGDAVLFIDADMQHPPSLIPEMIDAWCKGADVVNARKRDRGKEQFLYGIASRLFYRLFAKAAGVDFKGASDYKLVDRQVVEAIKACQERARFFRGLVAWVGFRQTDVLFDVQPRVAGESAWSIYGLVKYSLRNLITFSSLPLKSIAIVGFVMAALSMVLCLQTFARYLMGNSLSGFTTVIIFQTVFSAAILLAIGVLAIYVARLYEEQKGRPLYLVRNHRLRSLEDSGTSNRASIDN</sequence>
<evidence type="ECO:0000256" key="6">
    <source>
        <dbReference type="ARBA" id="ARBA00023136"/>
    </source>
</evidence>
<evidence type="ECO:0000256" key="3">
    <source>
        <dbReference type="ARBA" id="ARBA00022679"/>
    </source>
</evidence>
<keyword evidence="10" id="KW-1185">Reference proteome</keyword>
<dbReference type="GO" id="GO:0016757">
    <property type="term" value="F:glycosyltransferase activity"/>
    <property type="evidence" value="ECO:0007669"/>
    <property type="project" value="UniProtKB-KW"/>
</dbReference>
<feature type="domain" description="Glycosyltransferase 2-like" evidence="8">
    <location>
        <begin position="12"/>
        <end position="144"/>
    </location>
</feature>
<evidence type="ECO:0000313" key="9">
    <source>
        <dbReference type="EMBL" id="MEM5422958.1"/>
    </source>
</evidence>
<dbReference type="CDD" id="cd04187">
    <property type="entry name" value="DPM1_like_bac"/>
    <property type="match status" value="1"/>
</dbReference>
<accession>A0ABU9RSC3</accession>
<keyword evidence="2 9" id="KW-0328">Glycosyltransferase</keyword>
<dbReference type="RefSeq" id="WP_342947773.1">
    <property type="nucleotide sequence ID" value="NZ_JAYMRV010000005.1"/>
</dbReference>
<dbReference type="InterPro" id="IPR001173">
    <property type="entry name" value="Glyco_trans_2-like"/>
</dbReference>
<dbReference type="Gene3D" id="3.90.550.10">
    <property type="entry name" value="Spore Coat Polysaccharide Biosynthesis Protein SpsA, Chain A"/>
    <property type="match status" value="1"/>
</dbReference>
<dbReference type="PANTHER" id="PTHR48090">
    <property type="entry name" value="UNDECAPRENYL-PHOSPHATE 4-DEOXY-4-FORMAMIDO-L-ARABINOSE TRANSFERASE-RELATED"/>
    <property type="match status" value="1"/>
</dbReference>
<name>A0ABU9RSC3_9BURK</name>
<keyword evidence="6 7" id="KW-0472">Membrane</keyword>
<dbReference type="InterPro" id="IPR029044">
    <property type="entry name" value="Nucleotide-diphossugar_trans"/>
</dbReference>
<dbReference type="PANTHER" id="PTHR48090:SF1">
    <property type="entry name" value="PROPHAGE BACTOPRENOL GLUCOSYL TRANSFERASE HOMOLOG"/>
    <property type="match status" value="1"/>
</dbReference>
<dbReference type="EC" id="2.4.-.-" evidence="9"/>
<feature type="transmembrane region" description="Helical" evidence="7">
    <location>
        <begin position="271"/>
        <end position="293"/>
    </location>
</feature>
<protein>
    <submittedName>
        <fullName evidence="9">Glycosyltransferase family 2 protein</fullName>
        <ecNumber evidence="9">2.4.-.-</ecNumber>
    </submittedName>
</protein>
<evidence type="ECO:0000256" key="5">
    <source>
        <dbReference type="ARBA" id="ARBA00022989"/>
    </source>
</evidence>
<keyword evidence="4 7" id="KW-0812">Transmembrane</keyword>
<dbReference type="Pfam" id="PF00535">
    <property type="entry name" value="Glycos_transf_2"/>
    <property type="match status" value="1"/>
</dbReference>
<evidence type="ECO:0000313" key="10">
    <source>
        <dbReference type="Proteomes" id="UP001489897"/>
    </source>
</evidence>
<dbReference type="InterPro" id="IPR050256">
    <property type="entry name" value="Glycosyltransferase_2"/>
</dbReference>
<gene>
    <name evidence="9" type="ORF">VSR73_18015</name>
</gene>
<organism evidence="9 10">
    <name type="scientific">Paraburkholderia ferrariae</name>
    <dbReference type="NCBI Taxonomy" id="386056"/>
    <lineage>
        <taxon>Bacteria</taxon>
        <taxon>Pseudomonadati</taxon>
        <taxon>Pseudomonadota</taxon>
        <taxon>Betaproteobacteria</taxon>
        <taxon>Burkholderiales</taxon>
        <taxon>Burkholderiaceae</taxon>
        <taxon>Paraburkholderia</taxon>
    </lineage>
</organism>
<keyword evidence="3 9" id="KW-0808">Transferase</keyword>